<feature type="compositionally biased region" description="Polar residues" evidence="1">
    <location>
        <begin position="80"/>
        <end position="89"/>
    </location>
</feature>
<feature type="compositionally biased region" description="Basic and acidic residues" evidence="1">
    <location>
        <begin position="70"/>
        <end position="79"/>
    </location>
</feature>
<evidence type="ECO:0000256" key="1">
    <source>
        <dbReference type="SAM" id="MobiDB-lite"/>
    </source>
</evidence>
<dbReference type="Proteomes" id="UP000219439">
    <property type="component" value="Unassembled WGS sequence"/>
</dbReference>
<keyword evidence="3" id="KW-1185">Reference proteome</keyword>
<protein>
    <submittedName>
        <fullName evidence="2">Uncharacterized protein</fullName>
    </submittedName>
</protein>
<gene>
    <name evidence="2" type="ORF">SAMN06265368_3422</name>
</gene>
<dbReference type="EMBL" id="OBEL01000004">
    <property type="protein sequence ID" value="SNZ20319.1"/>
    <property type="molecule type" value="Genomic_DNA"/>
</dbReference>
<organism evidence="2 3">
    <name type="scientific">Cohaesibacter gelatinilyticus</name>
    <dbReference type="NCBI Taxonomy" id="372072"/>
    <lineage>
        <taxon>Bacteria</taxon>
        <taxon>Pseudomonadati</taxon>
        <taxon>Pseudomonadota</taxon>
        <taxon>Alphaproteobacteria</taxon>
        <taxon>Hyphomicrobiales</taxon>
        <taxon>Cohaesibacteraceae</taxon>
    </lineage>
</organism>
<reference evidence="2 3" key="1">
    <citation type="submission" date="2017-09" db="EMBL/GenBank/DDBJ databases">
        <authorList>
            <person name="Ehlers B."/>
            <person name="Leendertz F.H."/>
        </authorList>
    </citation>
    <scope>NUCLEOTIDE SEQUENCE [LARGE SCALE GENOMIC DNA]</scope>
    <source>
        <strain evidence="2 3">DSM 18289</strain>
    </source>
</reference>
<dbReference type="RefSeq" id="WP_141401268.1">
    <property type="nucleotide sequence ID" value="NZ_OBEL01000004.1"/>
</dbReference>
<accession>A0A285PF19</accession>
<evidence type="ECO:0000313" key="3">
    <source>
        <dbReference type="Proteomes" id="UP000219439"/>
    </source>
</evidence>
<dbReference type="AlphaFoldDB" id="A0A285PF19"/>
<proteinExistence type="predicted"/>
<feature type="region of interest" description="Disordered" evidence="1">
    <location>
        <begin position="70"/>
        <end position="103"/>
    </location>
</feature>
<sequence length="103" mass="11144">MMEIASQQQGSCNLGQRSAGRIACTLILALAVGIALSATPTIALERSPDGRFWSVICTSEGIFHVDLTTGEKRKSDRPSNQEQNQSCHSANGRRAKIQERKTG</sequence>
<evidence type="ECO:0000313" key="2">
    <source>
        <dbReference type="EMBL" id="SNZ20319.1"/>
    </source>
</evidence>
<name>A0A285PF19_9HYPH</name>